<dbReference type="Pfam" id="PF03319">
    <property type="entry name" value="EutN_CcmL"/>
    <property type="match status" value="1"/>
</dbReference>
<dbReference type="Proteomes" id="UP000886819">
    <property type="component" value="Unassembled WGS sequence"/>
</dbReference>
<reference evidence="4" key="2">
    <citation type="journal article" date="2021" name="PeerJ">
        <title>Extensive microbial diversity within the chicken gut microbiome revealed by metagenomics and culture.</title>
        <authorList>
            <person name="Gilroy R."/>
            <person name="Ravi A."/>
            <person name="Getino M."/>
            <person name="Pursley I."/>
            <person name="Horton D.L."/>
            <person name="Alikhan N.F."/>
            <person name="Baker D."/>
            <person name="Gharbi K."/>
            <person name="Hall N."/>
            <person name="Watson M."/>
            <person name="Adriaenssens E.M."/>
            <person name="Foster-Nyarko E."/>
            <person name="Jarju S."/>
            <person name="Secka A."/>
            <person name="Antonio M."/>
            <person name="Oren A."/>
            <person name="Chaudhuri R.R."/>
            <person name="La Ragione R."/>
            <person name="Hildebrand F."/>
            <person name="Pallen M.J."/>
        </authorList>
    </citation>
    <scope>NUCLEOTIDE SEQUENCE</scope>
    <source>
        <strain evidence="4">ChiHile30-977</strain>
    </source>
</reference>
<protein>
    <submittedName>
        <fullName evidence="4">EutN/CcmL family microcompartment protein</fullName>
    </submittedName>
</protein>
<evidence type="ECO:0000313" key="4">
    <source>
        <dbReference type="EMBL" id="HIQ63677.1"/>
    </source>
</evidence>
<dbReference type="PANTHER" id="PTHR36539">
    <property type="entry name" value="ETHANOLAMINE UTILIZATION PROTEIN EUTN"/>
    <property type="match status" value="1"/>
</dbReference>
<dbReference type="InterPro" id="IPR036677">
    <property type="entry name" value="EutN_CcmL_sf"/>
</dbReference>
<evidence type="ECO:0000256" key="1">
    <source>
        <dbReference type="ARBA" id="ARBA00023587"/>
    </source>
</evidence>
<keyword evidence="2" id="KW-1282">Carboxysome</keyword>
<dbReference type="GO" id="GO:0031470">
    <property type="term" value="C:carboxysome"/>
    <property type="evidence" value="ECO:0007669"/>
    <property type="project" value="UniProtKB-SubCell"/>
</dbReference>
<dbReference type="EMBL" id="DVFI01000121">
    <property type="protein sequence ID" value="HIQ63677.1"/>
    <property type="molecule type" value="Genomic_DNA"/>
</dbReference>
<organism evidence="4 5">
    <name type="scientific">Candidatus Avichristensenella intestinipullorum</name>
    <dbReference type="NCBI Taxonomy" id="2840693"/>
    <lineage>
        <taxon>Bacteria</taxon>
        <taxon>Bacillati</taxon>
        <taxon>Bacillota</taxon>
        <taxon>Clostridia</taxon>
        <taxon>Candidatus Avichristensenella</taxon>
    </lineage>
</organism>
<comment type="subcellular location">
    <subcellularLocation>
        <location evidence="1">Carboxysome</location>
    </subcellularLocation>
</comment>
<dbReference type="Gene3D" id="2.40.50.220">
    <property type="entry name" value="EutN/Ccml"/>
    <property type="match status" value="1"/>
</dbReference>
<sequence>MIIAKVVGNLWATRKEESLVGRKLMMVQPASLEGDVQGECFVAVDTIDAGVGEMVLVAQGSSARKSLGQTDSPVDAAIVAIIDIHEVKRGGGA</sequence>
<evidence type="ECO:0000256" key="3">
    <source>
        <dbReference type="ARBA" id="ARBA00024446"/>
    </source>
</evidence>
<comment type="caution">
    <text evidence="4">The sequence shown here is derived from an EMBL/GenBank/DDBJ whole genome shotgun (WGS) entry which is preliminary data.</text>
</comment>
<proteinExistence type="predicted"/>
<dbReference type="AlphaFoldDB" id="A0A9D0YX23"/>
<dbReference type="SUPFAM" id="SSF159133">
    <property type="entry name" value="EutN/CcmL-like"/>
    <property type="match status" value="1"/>
</dbReference>
<reference evidence="4" key="1">
    <citation type="submission" date="2020-10" db="EMBL/GenBank/DDBJ databases">
        <authorList>
            <person name="Gilroy R."/>
        </authorList>
    </citation>
    <scope>NUCLEOTIDE SEQUENCE</scope>
    <source>
        <strain evidence="4">ChiHile30-977</strain>
    </source>
</reference>
<dbReference type="InterPro" id="IPR004992">
    <property type="entry name" value="EutN_CcmL"/>
</dbReference>
<keyword evidence="3" id="KW-1283">Bacterial microcompartment</keyword>
<dbReference type="PROSITE" id="PS51932">
    <property type="entry name" value="BMV"/>
    <property type="match status" value="1"/>
</dbReference>
<evidence type="ECO:0000256" key="2">
    <source>
        <dbReference type="ARBA" id="ARBA00023669"/>
    </source>
</evidence>
<evidence type="ECO:0000313" key="5">
    <source>
        <dbReference type="Proteomes" id="UP000886819"/>
    </source>
</evidence>
<accession>A0A9D0YX23</accession>
<gene>
    <name evidence="4" type="ORF">IAA66_08870</name>
</gene>
<name>A0A9D0YX23_9FIRM</name>
<dbReference type="CDD" id="cd01614">
    <property type="entry name" value="EutN_CcmL"/>
    <property type="match status" value="1"/>
</dbReference>